<evidence type="ECO:0000313" key="1">
    <source>
        <dbReference type="EMBL" id="JAH54762.1"/>
    </source>
</evidence>
<name>A0A0E9TMV2_ANGAN</name>
<dbReference type="AlphaFoldDB" id="A0A0E9TMV2"/>
<sequence length="37" mass="4530">MVLYGNEDYYFFLLRELHSIFHFYSESQTPLKAHCDD</sequence>
<dbReference type="EMBL" id="GBXM01053815">
    <property type="protein sequence ID" value="JAH54762.1"/>
    <property type="molecule type" value="Transcribed_RNA"/>
</dbReference>
<proteinExistence type="predicted"/>
<reference evidence="1" key="2">
    <citation type="journal article" date="2015" name="Fish Shellfish Immunol.">
        <title>Early steps in the European eel (Anguilla anguilla)-Vibrio vulnificus interaction in the gills: Role of the RtxA13 toxin.</title>
        <authorList>
            <person name="Callol A."/>
            <person name="Pajuelo D."/>
            <person name="Ebbesson L."/>
            <person name="Teles M."/>
            <person name="MacKenzie S."/>
            <person name="Amaro C."/>
        </authorList>
    </citation>
    <scope>NUCLEOTIDE SEQUENCE</scope>
</reference>
<accession>A0A0E9TMV2</accession>
<protein>
    <submittedName>
        <fullName evidence="1">Uncharacterized protein</fullName>
    </submittedName>
</protein>
<reference evidence="1" key="1">
    <citation type="submission" date="2014-11" db="EMBL/GenBank/DDBJ databases">
        <authorList>
            <person name="Amaro Gonzalez C."/>
        </authorList>
    </citation>
    <scope>NUCLEOTIDE SEQUENCE</scope>
</reference>
<organism evidence="1">
    <name type="scientific">Anguilla anguilla</name>
    <name type="common">European freshwater eel</name>
    <name type="synonym">Muraena anguilla</name>
    <dbReference type="NCBI Taxonomy" id="7936"/>
    <lineage>
        <taxon>Eukaryota</taxon>
        <taxon>Metazoa</taxon>
        <taxon>Chordata</taxon>
        <taxon>Craniata</taxon>
        <taxon>Vertebrata</taxon>
        <taxon>Euteleostomi</taxon>
        <taxon>Actinopterygii</taxon>
        <taxon>Neopterygii</taxon>
        <taxon>Teleostei</taxon>
        <taxon>Anguilliformes</taxon>
        <taxon>Anguillidae</taxon>
        <taxon>Anguilla</taxon>
    </lineage>
</organism>